<keyword evidence="1" id="KW-0472">Membrane</keyword>
<feature type="transmembrane region" description="Helical" evidence="1">
    <location>
        <begin position="174"/>
        <end position="193"/>
    </location>
</feature>
<proteinExistence type="predicted"/>
<reference evidence="2" key="1">
    <citation type="journal article" date="2014" name="Front. Microbiol.">
        <title>High frequency of phylogenetically diverse reductive dehalogenase-homologous genes in deep subseafloor sedimentary metagenomes.</title>
        <authorList>
            <person name="Kawai M."/>
            <person name="Futagami T."/>
            <person name="Toyoda A."/>
            <person name="Takaki Y."/>
            <person name="Nishi S."/>
            <person name="Hori S."/>
            <person name="Arai W."/>
            <person name="Tsubouchi T."/>
            <person name="Morono Y."/>
            <person name="Uchiyama I."/>
            <person name="Ito T."/>
            <person name="Fujiyama A."/>
            <person name="Inagaki F."/>
            <person name="Takami H."/>
        </authorList>
    </citation>
    <scope>NUCLEOTIDE SEQUENCE</scope>
    <source>
        <strain evidence="2">Expedition CK06-06</strain>
    </source>
</reference>
<keyword evidence="1" id="KW-0812">Transmembrane</keyword>
<accession>X1IXQ4</accession>
<evidence type="ECO:0000256" key="1">
    <source>
        <dbReference type="SAM" id="Phobius"/>
    </source>
</evidence>
<name>X1IXQ4_9ZZZZ</name>
<protein>
    <submittedName>
        <fullName evidence="2">Uncharacterized protein</fullName>
    </submittedName>
</protein>
<sequence length="200" mass="22666">SDDFIVVGGVGEYIVKVNNNLSKPFIFLGYGLGNSSYDLSATEYDFARYIQIEYRSGDFVEIDAVEAIYYNIPTIESDAPIITPIDDFWVLENLTSVQLNWEVTDQTPWNYSISVDNIIVESNQWDGEDVDYEYTVSSTGNISISLKVFDFFSNYAVETVIIEVLPVATSKTTFQLMIFITATLLITGLSIYVKRKLKKF</sequence>
<dbReference type="EMBL" id="BARU01032701">
    <property type="protein sequence ID" value="GAH74015.1"/>
    <property type="molecule type" value="Genomic_DNA"/>
</dbReference>
<organism evidence="2">
    <name type="scientific">marine sediment metagenome</name>
    <dbReference type="NCBI Taxonomy" id="412755"/>
    <lineage>
        <taxon>unclassified sequences</taxon>
        <taxon>metagenomes</taxon>
        <taxon>ecological metagenomes</taxon>
    </lineage>
</organism>
<gene>
    <name evidence="2" type="ORF">S03H2_51534</name>
</gene>
<comment type="caution">
    <text evidence="2">The sequence shown here is derived from an EMBL/GenBank/DDBJ whole genome shotgun (WGS) entry which is preliminary data.</text>
</comment>
<feature type="non-terminal residue" evidence="2">
    <location>
        <position position="1"/>
    </location>
</feature>
<dbReference type="AlphaFoldDB" id="X1IXQ4"/>
<keyword evidence="1" id="KW-1133">Transmembrane helix</keyword>
<evidence type="ECO:0000313" key="2">
    <source>
        <dbReference type="EMBL" id="GAH74015.1"/>
    </source>
</evidence>